<proteinExistence type="predicted"/>
<evidence type="ECO:0000313" key="2">
    <source>
        <dbReference type="EMBL" id="AIE90648.1"/>
    </source>
</evidence>
<feature type="region of interest" description="Disordered" evidence="1">
    <location>
        <begin position="45"/>
        <end position="77"/>
    </location>
</feature>
<reference evidence="2" key="1">
    <citation type="journal article" date="2014" name="Genome Biol. Evol.">
        <title>Pangenome evidence for extensive interdomain horizontal transfer affecting lineage core and shell genes in uncultured planktonic thaumarchaeota and euryarchaeota.</title>
        <authorList>
            <person name="Deschamps P."/>
            <person name="Zivanovic Y."/>
            <person name="Moreira D."/>
            <person name="Rodriguez-Valera F."/>
            <person name="Lopez-Garcia P."/>
        </authorList>
    </citation>
    <scope>NUCLEOTIDE SEQUENCE</scope>
</reference>
<sequence length="118" mass="11891">MRPSGHVPSGRAAIASASITTGMSLSEALLRIFVTASIVALSRPKPGPMTNAWAPRGPKASEIRESEESVSMPSSGRISGISVAGHSALAAAALGIATCTRSQPLRAAAMPASIGAPW</sequence>
<evidence type="ECO:0000256" key="1">
    <source>
        <dbReference type="SAM" id="MobiDB-lite"/>
    </source>
</evidence>
<dbReference type="EMBL" id="KF900315">
    <property type="protein sequence ID" value="AIE90648.1"/>
    <property type="molecule type" value="Genomic_DNA"/>
</dbReference>
<dbReference type="AlphaFoldDB" id="A0A075FHV9"/>
<name>A0A075FHV9_9EURY</name>
<accession>A0A075FHV9</accession>
<protein>
    <submittedName>
        <fullName evidence="2">Uncharacterized protein</fullName>
    </submittedName>
</protein>
<organism evidence="2">
    <name type="scientific">uncultured marine group II/III euryarchaeote AD1000_04_H03</name>
    <dbReference type="NCBI Taxonomy" id="1457707"/>
    <lineage>
        <taxon>Archaea</taxon>
        <taxon>Methanobacteriati</taxon>
        <taxon>Methanobacteriota</taxon>
        <taxon>environmental samples</taxon>
    </lineage>
</organism>